<organism evidence="2">
    <name type="scientific">Cacopsylla melanoneura</name>
    <dbReference type="NCBI Taxonomy" id="428564"/>
    <lineage>
        <taxon>Eukaryota</taxon>
        <taxon>Metazoa</taxon>
        <taxon>Ecdysozoa</taxon>
        <taxon>Arthropoda</taxon>
        <taxon>Hexapoda</taxon>
        <taxon>Insecta</taxon>
        <taxon>Pterygota</taxon>
        <taxon>Neoptera</taxon>
        <taxon>Paraneoptera</taxon>
        <taxon>Hemiptera</taxon>
        <taxon>Sternorrhyncha</taxon>
        <taxon>Psylloidea</taxon>
        <taxon>Psyllidae</taxon>
        <taxon>Psyllinae</taxon>
        <taxon>Cacopsylla</taxon>
    </lineage>
</organism>
<evidence type="ECO:0000313" key="2">
    <source>
        <dbReference type="EMBL" id="CAG6698537.1"/>
    </source>
</evidence>
<name>A0A8D8XIP7_9HEMI</name>
<keyword evidence="1" id="KW-0812">Transmembrane</keyword>
<sequence>MSMVCFQVNLRDNLVKFQISQNISSDEYTFISLITTLCTLGFKALHTIFIMIMALFPMIEILIHISRFLVDHLLDILNTEDRQKKMRKWLIFVVEIGLILCSVIFIFGSVLLPLWSLGILIVYKIMCFFTV</sequence>
<dbReference type="EMBL" id="HBUF01494317">
    <property type="protein sequence ID" value="CAG6745415.1"/>
    <property type="molecule type" value="Transcribed_RNA"/>
</dbReference>
<feature type="transmembrane region" description="Helical" evidence="1">
    <location>
        <begin position="48"/>
        <end position="69"/>
    </location>
</feature>
<feature type="transmembrane region" description="Helical" evidence="1">
    <location>
        <begin position="89"/>
        <end position="108"/>
    </location>
</feature>
<proteinExistence type="predicted"/>
<accession>A0A8D8XIP7</accession>
<keyword evidence="1" id="KW-1133">Transmembrane helix</keyword>
<keyword evidence="1" id="KW-0472">Membrane</keyword>
<evidence type="ECO:0000256" key="1">
    <source>
        <dbReference type="SAM" id="Phobius"/>
    </source>
</evidence>
<dbReference type="AlphaFoldDB" id="A0A8D8XIP7"/>
<protein>
    <submittedName>
        <fullName evidence="2">Uncharacterized protein</fullName>
    </submittedName>
</protein>
<dbReference type="EMBL" id="HBUF01338690">
    <property type="protein sequence ID" value="CAG6698537.1"/>
    <property type="molecule type" value="Transcribed_RNA"/>
</dbReference>
<reference evidence="2" key="1">
    <citation type="submission" date="2021-05" db="EMBL/GenBank/DDBJ databases">
        <authorList>
            <person name="Alioto T."/>
            <person name="Alioto T."/>
            <person name="Gomez Garrido J."/>
        </authorList>
    </citation>
    <scope>NUCLEOTIDE SEQUENCE</scope>
</reference>